<evidence type="ECO:0000256" key="10">
    <source>
        <dbReference type="ARBA" id="ARBA00022737"/>
    </source>
</evidence>
<dbReference type="Gene3D" id="3.40.50.10330">
    <property type="entry name" value="Probable inorganic polyphosphate/atp-NAD kinase, domain 1"/>
    <property type="match status" value="1"/>
</dbReference>
<dbReference type="InterPro" id="IPR000756">
    <property type="entry name" value="Diacylglycerol_kin_accessory"/>
</dbReference>
<feature type="coiled-coil region" evidence="20">
    <location>
        <begin position="397"/>
        <end position="523"/>
    </location>
</feature>
<feature type="region of interest" description="Disordered" evidence="21">
    <location>
        <begin position="236"/>
        <end position="323"/>
    </location>
</feature>
<evidence type="ECO:0000256" key="16">
    <source>
        <dbReference type="ARBA" id="ARBA00022989"/>
    </source>
</evidence>
<dbReference type="SUPFAM" id="SSF111331">
    <property type="entry name" value="NAD kinase/diacylglycerol kinase-like"/>
    <property type="match status" value="1"/>
</dbReference>
<reference evidence="25" key="1">
    <citation type="submission" date="2020-11" db="EMBL/GenBank/DDBJ databases">
        <authorList>
            <person name="Tran Van P."/>
        </authorList>
    </citation>
    <scope>NUCLEOTIDE SEQUENCE</scope>
</reference>
<dbReference type="InterPro" id="IPR016064">
    <property type="entry name" value="NAD/diacylglycerol_kinase_sf"/>
</dbReference>
<keyword evidence="14" id="KW-0862">Zinc</keyword>
<keyword evidence="8 22" id="KW-0812">Transmembrane</keyword>
<evidence type="ECO:0000256" key="2">
    <source>
        <dbReference type="ARBA" id="ARBA00004389"/>
    </source>
</evidence>
<protein>
    <recommendedName>
        <fullName evidence="19">Diacylglycerol kinase</fullName>
        <shortName evidence="19">DAG kinase</shortName>
        <ecNumber evidence="19">2.7.1.107</ecNumber>
    </recommendedName>
</protein>
<feature type="compositionally biased region" description="Basic and acidic residues" evidence="21">
    <location>
        <begin position="339"/>
        <end position="370"/>
    </location>
</feature>
<dbReference type="PROSITE" id="PS50081">
    <property type="entry name" value="ZF_DAG_PE_2"/>
    <property type="match status" value="1"/>
</dbReference>
<keyword evidence="11 19" id="KW-0547">Nucleotide-binding</keyword>
<gene>
    <name evidence="25" type="ORF">DSTB1V02_LOCUS7156</name>
</gene>
<dbReference type="Pfam" id="PF00609">
    <property type="entry name" value="DAGK_acc"/>
    <property type="match status" value="1"/>
</dbReference>
<keyword evidence="15 19" id="KW-0067">ATP-binding</keyword>
<dbReference type="UniPathway" id="UPA00196"/>
<dbReference type="Gene3D" id="3.30.60.20">
    <property type="match status" value="1"/>
</dbReference>
<evidence type="ECO:0000256" key="4">
    <source>
        <dbReference type="ARBA" id="ARBA00009280"/>
    </source>
</evidence>
<dbReference type="OrthoDB" id="242257at2759"/>
<feature type="transmembrane region" description="Helical" evidence="22">
    <location>
        <begin position="1689"/>
        <end position="1711"/>
    </location>
</feature>
<evidence type="ECO:0000256" key="11">
    <source>
        <dbReference type="ARBA" id="ARBA00022741"/>
    </source>
</evidence>
<evidence type="ECO:0000256" key="20">
    <source>
        <dbReference type="SAM" id="Coils"/>
    </source>
</evidence>
<evidence type="ECO:0000256" key="21">
    <source>
        <dbReference type="SAM" id="MobiDB-lite"/>
    </source>
</evidence>
<dbReference type="InterPro" id="IPR013233">
    <property type="entry name" value="PIG-X/PBN1"/>
</dbReference>
<evidence type="ECO:0000256" key="6">
    <source>
        <dbReference type="ARBA" id="ARBA00022502"/>
    </source>
</evidence>
<dbReference type="SUPFAM" id="SSF57889">
    <property type="entry name" value="Cysteine-rich domain"/>
    <property type="match status" value="1"/>
</dbReference>
<comment type="similarity">
    <text evidence="4 19">Belongs to the eukaryotic diacylglycerol kinase family.</text>
</comment>
<dbReference type="InterPro" id="IPR001206">
    <property type="entry name" value="Diacylglycerol_kinase_cat_dom"/>
</dbReference>
<evidence type="ECO:0000256" key="1">
    <source>
        <dbReference type="ARBA" id="ARBA00001383"/>
    </source>
</evidence>
<keyword evidence="13" id="KW-0256">Endoplasmic reticulum</keyword>
<keyword evidence="10" id="KW-0677">Repeat</keyword>
<dbReference type="Pfam" id="PF08320">
    <property type="entry name" value="PIG-X"/>
    <property type="match status" value="1"/>
</dbReference>
<keyword evidence="26" id="KW-1185">Reference proteome</keyword>
<evidence type="ECO:0000256" key="17">
    <source>
        <dbReference type="ARBA" id="ARBA00023136"/>
    </source>
</evidence>
<feature type="region of interest" description="Disordered" evidence="21">
    <location>
        <begin position="640"/>
        <end position="670"/>
    </location>
</feature>
<dbReference type="SMART" id="SM00046">
    <property type="entry name" value="DAGKc"/>
    <property type="match status" value="1"/>
</dbReference>
<evidence type="ECO:0000259" key="24">
    <source>
        <dbReference type="PROSITE" id="PS50146"/>
    </source>
</evidence>
<evidence type="ECO:0000256" key="14">
    <source>
        <dbReference type="ARBA" id="ARBA00022833"/>
    </source>
</evidence>
<dbReference type="EC" id="2.7.1.107" evidence="19"/>
<dbReference type="GO" id="GO:0005524">
    <property type="term" value="F:ATP binding"/>
    <property type="evidence" value="ECO:0007669"/>
    <property type="project" value="UniProtKB-KW"/>
</dbReference>
<evidence type="ECO:0000259" key="23">
    <source>
        <dbReference type="PROSITE" id="PS50081"/>
    </source>
</evidence>
<dbReference type="PROSITE" id="PS50146">
    <property type="entry name" value="DAGK"/>
    <property type="match status" value="1"/>
</dbReference>
<comment type="pathway">
    <text evidence="3">Glycolipid biosynthesis; glycosylphosphatidylinositol-anchor biosynthesis.</text>
</comment>
<feature type="domain" description="Phorbol-ester/DAG-type" evidence="23">
    <location>
        <begin position="997"/>
        <end position="1048"/>
    </location>
</feature>
<dbReference type="InterPro" id="IPR046349">
    <property type="entry name" value="C1-like_sf"/>
</dbReference>
<dbReference type="SMART" id="SM00045">
    <property type="entry name" value="DAGKa"/>
    <property type="match status" value="1"/>
</dbReference>
<comment type="subcellular location">
    <subcellularLocation>
        <location evidence="2">Endoplasmic reticulum membrane</location>
        <topology evidence="2">Single-pass membrane protein</topology>
    </subcellularLocation>
</comment>
<comment type="catalytic activity">
    <reaction evidence="1 19">
        <text>a 1,2-diacyl-sn-glycerol + ATP = a 1,2-diacyl-sn-glycero-3-phosphate + ADP + H(+)</text>
        <dbReference type="Rhea" id="RHEA:10272"/>
        <dbReference type="ChEBI" id="CHEBI:15378"/>
        <dbReference type="ChEBI" id="CHEBI:17815"/>
        <dbReference type="ChEBI" id="CHEBI:30616"/>
        <dbReference type="ChEBI" id="CHEBI:58608"/>
        <dbReference type="ChEBI" id="CHEBI:456216"/>
        <dbReference type="EC" id="2.7.1.107"/>
    </reaction>
</comment>
<dbReference type="InterPro" id="IPR037607">
    <property type="entry name" value="DGK"/>
</dbReference>
<evidence type="ECO:0000256" key="13">
    <source>
        <dbReference type="ARBA" id="ARBA00022824"/>
    </source>
</evidence>
<feature type="compositionally biased region" description="Basic and acidic residues" evidence="21">
    <location>
        <begin position="264"/>
        <end position="279"/>
    </location>
</feature>
<keyword evidence="9" id="KW-0479">Metal-binding</keyword>
<name>A0A7R8XD10_9CRUS</name>
<dbReference type="InterPro" id="IPR004182">
    <property type="entry name" value="GRAM"/>
</dbReference>
<feature type="region of interest" description="Disordered" evidence="21">
    <location>
        <begin position="338"/>
        <end position="387"/>
    </location>
</feature>
<keyword evidence="18" id="KW-0325">Glycoprotein</keyword>
<keyword evidence="20" id="KW-0175">Coiled coil</keyword>
<dbReference type="Gene3D" id="2.60.200.40">
    <property type="match status" value="1"/>
</dbReference>
<keyword evidence="6" id="KW-0337">GPI-anchor biosynthesis</keyword>
<evidence type="ECO:0000256" key="22">
    <source>
        <dbReference type="SAM" id="Phobius"/>
    </source>
</evidence>
<evidence type="ECO:0000256" key="3">
    <source>
        <dbReference type="ARBA" id="ARBA00004687"/>
    </source>
</evidence>
<dbReference type="CDD" id="cd20853">
    <property type="entry name" value="C1_DGKepsilon_typeIII_rpt2"/>
    <property type="match status" value="1"/>
</dbReference>
<evidence type="ECO:0000256" key="8">
    <source>
        <dbReference type="ARBA" id="ARBA00022692"/>
    </source>
</evidence>
<organism evidence="25">
    <name type="scientific">Darwinula stevensoni</name>
    <dbReference type="NCBI Taxonomy" id="69355"/>
    <lineage>
        <taxon>Eukaryota</taxon>
        <taxon>Metazoa</taxon>
        <taxon>Ecdysozoa</taxon>
        <taxon>Arthropoda</taxon>
        <taxon>Crustacea</taxon>
        <taxon>Oligostraca</taxon>
        <taxon>Ostracoda</taxon>
        <taxon>Podocopa</taxon>
        <taxon>Podocopida</taxon>
        <taxon>Darwinulocopina</taxon>
        <taxon>Darwinuloidea</taxon>
        <taxon>Darwinulidae</taxon>
        <taxon>Darwinula</taxon>
    </lineage>
</organism>
<dbReference type="EMBL" id="LR900937">
    <property type="protein sequence ID" value="CAD7247322.1"/>
    <property type="molecule type" value="Genomic_DNA"/>
</dbReference>
<dbReference type="InterPro" id="IPR002219">
    <property type="entry name" value="PKC_DAG/PE"/>
</dbReference>
<evidence type="ECO:0000256" key="5">
    <source>
        <dbReference type="ARBA" id="ARBA00010345"/>
    </source>
</evidence>
<dbReference type="CDD" id="cd13214">
    <property type="entry name" value="PH-GRAM_WBP2"/>
    <property type="match status" value="1"/>
</dbReference>
<evidence type="ECO:0000256" key="19">
    <source>
        <dbReference type="RuleBase" id="RU361128"/>
    </source>
</evidence>
<dbReference type="SUPFAM" id="SSF50729">
    <property type="entry name" value="PH domain-like"/>
    <property type="match status" value="1"/>
</dbReference>
<dbReference type="GO" id="GO:0005789">
    <property type="term" value="C:endoplasmic reticulum membrane"/>
    <property type="evidence" value="ECO:0007669"/>
    <property type="project" value="UniProtKB-SubCell"/>
</dbReference>
<keyword evidence="16 22" id="KW-1133">Transmembrane helix</keyword>
<dbReference type="PANTHER" id="PTHR11255:SF118">
    <property type="entry name" value="DIACYLGLYCEROL KINASE EPSILON"/>
    <property type="match status" value="1"/>
</dbReference>
<dbReference type="Proteomes" id="UP000677054">
    <property type="component" value="Unassembled WGS sequence"/>
</dbReference>
<feature type="domain" description="DAGKc" evidence="24">
    <location>
        <begin position="1086"/>
        <end position="1223"/>
    </location>
</feature>
<dbReference type="GO" id="GO:0007200">
    <property type="term" value="P:phospholipase C-activating G protein-coupled receptor signaling pathway"/>
    <property type="evidence" value="ECO:0007669"/>
    <property type="project" value="InterPro"/>
</dbReference>
<dbReference type="PANTHER" id="PTHR11255">
    <property type="entry name" value="DIACYLGLYCEROL KINASE"/>
    <property type="match status" value="1"/>
</dbReference>
<sequence length="1728" mass="197207">MIIILFGDNITLEVSGNVGLAQFQGKKNGLLYLTTHRMIFINKKQDDALKSFSFPFQSLRNVELEQPMFGANYFHGDVLAQPGASWNGDAKFKVTFKSGGCIDFGRAMLRAAKMVRDQFGDMPPPYYSPGDYVPAPATYYAPPVWMQEPGWQQTFGTSYGFRPPQDSVYTMDCPPPYPGLGSDAQPSAPPLPKEWWLIFTCTKAPKARLKTISHGMFLLGGKEAEAEASSVATANGYQTQYHPPPPIYESDEQEKTPKGGGGGDKSRLMTELFGGKDDSTPLLSNLSTLGSLGASRGREKVTRKASEPPARRQISGGGDWMGLGILKPKQGDDWLLGEAKSKKSQRSETPEVPDSRTETSRQERIPKEDPPLPFLKTPEQAINKEESMKAADVLNISKKGEELMESLSQDSRALKEEIKFQFQFFKEEIELLKKMSVEERQEGFKKERESLEEMHKQEKEMWKGNWKSQLDALEESLRRREQQLQREREWSEQELQWRKQEFQSEKEDLIERYEGQIRALREEHRVNLEHLKQMHEETLESIKSDQRLTYQHLKELKDEEISALQSMHSSNPNTQAKMLERMMKRMEDHFQQVGIKLESVVVKELAEVQGSLKEETRRMEKLHLELDQKKKEVLEAEKQLHAEREASQVETRRGGSADAKEGERLKKEHSDLQHYAQDLQEKALKVDLLYKKASEMRREAERMMHQQQEAERGHLLREEKLKQMLDLISTREKKLVEQNYLDMFIIPQESIKLSRQLGSIQSEKRRYLCFQCRNPIKRISLGPADGHEELSLGRKPDRGVLNPALSQLKAAAARDREYLDGETKWLQGVHEKLLQRQRMVFRERDTNQRDTDFCQRGVELEYKVACRQGDRSHCLSLRFFRLLLVAESGFSTNEAGLWRDGMIWDWLESLTFLSSQWLFSSLKTNEAGLWRDGMIWDWLESLTFLSSQWLKLFLKQYVPRIHIKIWKRKNNCTKACGYRFENWKQSNAEYERTKGETRDYEQRNLPFNSICSVCDDECGNEPGLTDFFCCWCQRAVHAKCKPSLGDVCDLSRHRTFVVPPTCIELKRTYRVRTQYIIEEVRVPPIPKWSPLIVIANRKSGNNDGAYVLAAFRRVLNATQVIDLAESDPKEGLKWCNLLEDVTCRILIAGGDGTIGWVLNDIDSLQLKHRPPIAILPMGTGNDLSRFLGWGPGHAGPVDPFLIIRQLTRAKEIELDRWKVTVSSIPRTPMSLNRFRPRSKAFYMNNYMSIGVDALVTLNFHTTRESPFYFSSSRLFNKFLYLTYGTKDVLERCCKNLEKKVQLFMDNEEVTLPEVESIVLLNIPYWGAGVKPWQLGTGHMNFPLTSVSDGKLEVLCVFSSFHIAQMQVGLSEPFRLGQASEVRIILKEKIPMQVNGEPWKQSPCEMSISFHNKAPMLQFEQVGKKRSGILGGACSSSIAHVCSSLVAVKFCGSALEMGPCSGGFVCAARRLLLLASFSLFLSSWVASVEDSSAKSCPILDGLHSFLWRRLSQNGFHADLETTVEVMGTMWSPSGPCQALLVYMIPTGMYADPYQLQELQDILPNSQFFIPEQVDIEKPEFEAQPHRLFILTSLNISENLLSSTVTFPVHLRYHKAQDSHEGPNVAKVELKGPRLFLRCEGMTLDAGCRKKTIRAPCDSNNSTQCNWLALKYKTNLAKVSLIVPVGDMAHWWAVLLGTVLVVSGAVVYLVAVLRRHAKKLRASPEKTKAE</sequence>
<evidence type="ECO:0000256" key="12">
    <source>
        <dbReference type="ARBA" id="ARBA00022777"/>
    </source>
</evidence>
<evidence type="ECO:0000256" key="9">
    <source>
        <dbReference type="ARBA" id="ARBA00022723"/>
    </source>
</evidence>
<dbReference type="GO" id="GO:0046872">
    <property type="term" value="F:metal ion binding"/>
    <property type="evidence" value="ECO:0007669"/>
    <property type="project" value="UniProtKB-KW"/>
</dbReference>
<evidence type="ECO:0000256" key="15">
    <source>
        <dbReference type="ARBA" id="ARBA00022840"/>
    </source>
</evidence>
<proteinExistence type="inferred from homology"/>
<dbReference type="Pfam" id="PF00781">
    <property type="entry name" value="DAGK_cat"/>
    <property type="match status" value="1"/>
</dbReference>
<feature type="compositionally biased region" description="Basic and acidic residues" evidence="21">
    <location>
        <begin position="296"/>
        <end position="310"/>
    </location>
</feature>
<dbReference type="SMART" id="SM00780">
    <property type="entry name" value="PIG-X"/>
    <property type="match status" value="1"/>
</dbReference>
<dbReference type="InterPro" id="IPR017438">
    <property type="entry name" value="ATP-NAD_kinase_N"/>
</dbReference>
<evidence type="ECO:0000313" key="26">
    <source>
        <dbReference type="Proteomes" id="UP000677054"/>
    </source>
</evidence>
<dbReference type="GO" id="GO:0004143">
    <property type="term" value="F:ATP-dependent diacylglycerol kinase activity"/>
    <property type="evidence" value="ECO:0007669"/>
    <property type="project" value="UniProtKB-EC"/>
</dbReference>
<dbReference type="Pfam" id="PF02893">
    <property type="entry name" value="GRAM"/>
    <property type="match status" value="1"/>
</dbReference>
<dbReference type="GO" id="GO:0006506">
    <property type="term" value="P:GPI anchor biosynthetic process"/>
    <property type="evidence" value="ECO:0007669"/>
    <property type="project" value="UniProtKB-UniPathway"/>
</dbReference>
<evidence type="ECO:0000256" key="18">
    <source>
        <dbReference type="ARBA" id="ARBA00023180"/>
    </source>
</evidence>
<dbReference type="EMBL" id="CAJPEV010001420">
    <property type="protein sequence ID" value="CAG0892538.1"/>
    <property type="molecule type" value="Genomic_DNA"/>
</dbReference>
<comment type="similarity">
    <text evidence="5">Belongs to the PIGX family.</text>
</comment>
<evidence type="ECO:0000313" key="25">
    <source>
        <dbReference type="EMBL" id="CAD7247322.1"/>
    </source>
</evidence>
<keyword evidence="17 22" id="KW-0472">Membrane</keyword>
<keyword evidence="12 19" id="KW-0418">Kinase</keyword>
<feature type="compositionally biased region" description="Low complexity" evidence="21">
    <location>
        <begin position="280"/>
        <end position="295"/>
    </location>
</feature>
<evidence type="ECO:0000256" key="7">
    <source>
        <dbReference type="ARBA" id="ARBA00022679"/>
    </source>
</evidence>
<accession>A0A7R8XD10</accession>
<keyword evidence="7 19" id="KW-0808">Transferase</keyword>